<dbReference type="EMBL" id="CP087781">
    <property type="protein sequence ID" value="UZA50984.1"/>
    <property type="molecule type" value="Genomic_DNA"/>
</dbReference>
<feature type="region of interest" description="Disordered" evidence="2">
    <location>
        <begin position="344"/>
        <end position="369"/>
    </location>
</feature>
<evidence type="ECO:0000313" key="5">
    <source>
        <dbReference type="EMBL" id="UZA02450.1"/>
    </source>
</evidence>
<dbReference type="EMBL" id="UGPZ01000002">
    <property type="protein sequence ID" value="STY91390.1"/>
    <property type="molecule type" value="Genomic_DNA"/>
</dbReference>
<reference evidence="4 7" key="1">
    <citation type="submission" date="2018-06" db="EMBL/GenBank/DDBJ databases">
        <authorList>
            <consortium name="Pathogen Informatics"/>
            <person name="Doyle S."/>
        </authorList>
    </citation>
    <scope>NUCLEOTIDE SEQUENCE [LARGE SCALE GENOMIC DNA]</scope>
    <source>
        <strain evidence="4 7">NCTC9426</strain>
    </source>
</reference>
<dbReference type="Proteomes" id="UP001163632">
    <property type="component" value="Chromosome"/>
</dbReference>
<dbReference type="GeneID" id="77187951"/>
<dbReference type="PANTHER" id="PTHR42928:SF3">
    <property type="entry name" value="UPF0065 PROTEIN YFLP"/>
    <property type="match status" value="1"/>
</dbReference>
<feature type="chain" id="PRO_5044583749" evidence="3">
    <location>
        <begin position="21"/>
        <end position="369"/>
    </location>
</feature>
<keyword evidence="3" id="KW-0732">Signal</keyword>
<feature type="region of interest" description="Disordered" evidence="2">
    <location>
        <begin position="25"/>
        <end position="45"/>
    </location>
</feature>
<dbReference type="SUPFAM" id="SSF53850">
    <property type="entry name" value="Periplasmic binding protein-like II"/>
    <property type="match status" value="1"/>
</dbReference>
<dbReference type="InterPro" id="IPR042100">
    <property type="entry name" value="Bug_dom1"/>
</dbReference>
<comment type="similarity">
    <text evidence="1">Belongs to the UPF0065 (bug) family.</text>
</comment>
<gene>
    <name evidence="5" type="ORF">LP092_10850</name>
    <name evidence="6" type="ORF">LP129_10805</name>
    <name evidence="4" type="ORF">NCTC9426_01439</name>
</gene>
<dbReference type="EMBL" id="CP087830">
    <property type="protein sequence ID" value="UZA02450.1"/>
    <property type="molecule type" value="Genomic_DNA"/>
</dbReference>
<dbReference type="AlphaFoldDB" id="A0A2Z4R952"/>
<dbReference type="PANTHER" id="PTHR42928">
    <property type="entry name" value="TRICARBOXYLATE-BINDING PROTEIN"/>
    <property type="match status" value="1"/>
</dbReference>
<evidence type="ECO:0000313" key="8">
    <source>
        <dbReference type="Proteomes" id="UP001163283"/>
    </source>
</evidence>
<keyword evidence="4" id="KW-0675">Receptor</keyword>
<evidence type="ECO:0000256" key="2">
    <source>
        <dbReference type="SAM" id="MobiDB-lite"/>
    </source>
</evidence>
<dbReference type="RefSeq" id="WP_078274003.1">
    <property type="nucleotide sequence ID" value="NZ_CP030241.1"/>
</dbReference>
<evidence type="ECO:0000313" key="7">
    <source>
        <dbReference type="Proteomes" id="UP000254133"/>
    </source>
</evidence>
<feature type="compositionally biased region" description="Basic and acidic residues" evidence="2">
    <location>
        <begin position="349"/>
        <end position="369"/>
    </location>
</feature>
<dbReference type="PROSITE" id="PS51257">
    <property type="entry name" value="PROKAR_LIPOPROTEIN"/>
    <property type="match status" value="1"/>
</dbReference>
<feature type="signal peptide" evidence="3">
    <location>
        <begin position="1"/>
        <end position="20"/>
    </location>
</feature>
<protein>
    <submittedName>
        <fullName evidence="4">Tripartite tricarboxylate transporter family receptor</fullName>
    </submittedName>
    <submittedName>
        <fullName evidence="5">Tripartite tricarboxylate transporter substrate binding protein</fullName>
    </submittedName>
</protein>
<evidence type="ECO:0000313" key="4">
    <source>
        <dbReference type="EMBL" id="STY91390.1"/>
    </source>
</evidence>
<dbReference type="Gene3D" id="3.40.190.10">
    <property type="entry name" value="Periplasmic binding protein-like II"/>
    <property type="match status" value="1"/>
</dbReference>
<dbReference type="Proteomes" id="UP000254133">
    <property type="component" value="Unassembled WGS sequence"/>
</dbReference>
<dbReference type="Proteomes" id="UP001163283">
    <property type="component" value="Chromosome"/>
</dbReference>
<name>A0A2Z4R952_MORBO</name>
<dbReference type="InterPro" id="IPR005064">
    <property type="entry name" value="BUG"/>
</dbReference>
<dbReference type="Gene3D" id="3.40.190.150">
    <property type="entry name" value="Bordetella uptake gene, domain 1"/>
    <property type="match status" value="1"/>
</dbReference>
<evidence type="ECO:0000313" key="6">
    <source>
        <dbReference type="EMBL" id="UZA50984.1"/>
    </source>
</evidence>
<dbReference type="Pfam" id="PF03401">
    <property type="entry name" value="TctC"/>
    <property type="match status" value="1"/>
</dbReference>
<proteinExistence type="inferred from homology"/>
<accession>A0A2Z4R952</accession>
<dbReference type="KEGG" id="mboi:DQF64_10730"/>
<organism evidence="4 7">
    <name type="scientific">Moraxella bovis</name>
    <dbReference type="NCBI Taxonomy" id="476"/>
    <lineage>
        <taxon>Bacteria</taxon>
        <taxon>Pseudomonadati</taxon>
        <taxon>Pseudomonadota</taxon>
        <taxon>Gammaproteobacteria</taxon>
        <taxon>Moraxellales</taxon>
        <taxon>Moraxellaceae</taxon>
        <taxon>Moraxella</taxon>
    </lineage>
</organism>
<evidence type="ECO:0000313" key="9">
    <source>
        <dbReference type="Proteomes" id="UP001163632"/>
    </source>
</evidence>
<reference evidence="5 8" key="2">
    <citation type="journal article" date="2022" name="BMC Microbiol.">
        <title>Whole genome sequencing of Moraxella bovis strains from North America reveals two genotypes with different genetic determinants.</title>
        <authorList>
            <person name="Wynn E.L."/>
            <person name="Hille M.M."/>
            <person name="Loy J.D."/>
            <person name="Schuller G."/>
            <person name="Kuhn K.L."/>
            <person name="Dickey A.M."/>
            <person name="Bono J.L."/>
            <person name="Clawson M.L."/>
        </authorList>
    </citation>
    <scope>NUCLEOTIDE SEQUENCE</scope>
    <source>
        <strain evidence="5">SAM102599</strain>
        <strain evidence="6 8">SAM57978</strain>
    </source>
</reference>
<dbReference type="PIRSF" id="PIRSF017082">
    <property type="entry name" value="YflP"/>
    <property type="match status" value="1"/>
</dbReference>
<dbReference type="CDD" id="cd07012">
    <property type="entry name" value="PBP2_Bug_TTT"/>
    <property type="match status" value="1"/>
</dbReference>
<evidence type="ECO:0000256" key="1">
    <source>
        <dbReference type="ARBA" id="ARBA00006987"/>
    </source>
</evidence>
<sequence length="369" mass="39183">MKAFKYGAIALSILALTACGGDKQQAQSGTTGGDTSVAGEAPKRPECIAPAKPGGGFDLTCKLAQSGLQDLGLLDKPMRVTYMPGGVGAVAYNKIVANDRKNGDAIVAFSTGSILNLSQGKFGQFTEKDVKWLAAVGTDYGMVAVNASSPYKTLNDLVDALKKDPKSISFGAGGSVGGQDWMQTALLAKAAGIDPNTMGYVAMEGGGEAVTAVLGNHIQVVSAGIAEVMPHVKAGKLRVLAVFSAERLEGEGFKDIPTAKEQGFDIEWPVIRGYYMAPEASDASYNWWKGQFDKMLADPKFAELRTNRELLPFAMTGDELTKYVYEQTEELHALSAEFNLVEGNVTTPKAEEKPADAPAEEAKPTEEKR</sequence>
<evidence type="ECO:0000256" key="3">
    <source>
        <dbReference type="SAM" id="SignalP"/>
    </source>
</evidence>
<keyword evidence="9" id="KW-1185">Reference proteome</keyword>